<dbReference type="Proteomes" id="UP001387215">
    <property type="component" value="Unassembled WGS sequence"/>
</dbReference>
<feature type="transmembrane region" description="Helical" evidence="12">
    <location>
        <begin position="87"/>
        <end position="112"/>
    </location>
</feature>
<comment type="function">
    <text evidence="12">Involved in the biosynthesis of osmoregulated periplasmic glucans (OPGs).</text>
</comment>
<evidence type="ECO:0000256" key="1">
    <source>
        <dbReference type="ARBA" id="ARBA00004429"/>
    </source>
</evidence>
<keyword evidence="9 12" id="KW-0812">Transmembrane</keyword>
<comment type="subcellular location">
    <subcellularLocation>
        <location evidence="1">Cell inner membrane</location>
        <topology evidence="1">Multi-pass membrane protein</topology>
    </subcellularLocation>
    <subcellularLocation>
        <location evidence="12">Cell membrane</location>
        <topology evidence="12">Multi-pass membrane protein</topology>
    </subcellularLocation>
</comment>
<name>A0ABU8D252_9GAMM</name>
<keyword evidence="7 12" id="KW-0328">Glycosyltransferase</keyword>
<dbReference type="InterPro" id="IPR029044">
    <property type="entry name" value="Nucleotide-diphossugar_trans"/>
</dbReference>
<keyword evidence="10 12" id="KW-1133">Transmembrane helix</keyword>
<keyword evidence="11 12" id="KW-0472">Membrane</keyword>
<dbReference type="PANTHER" id="PTHR43867:SF5">
    <property type="entry name" value="GLUCANS BIOSYNTHESIS GLUCOSYLTRANSFERASE H"/>
    <property type="match status" value="1"/>
</dbReference>
<dbReference type="NCBIfam" id="NF003962">
    <property type="entry name" value="PRK05454.2-5"/>
    <property type="match status" value="1"/>
</dbReference>
<dbReference type="EC" id="2.4.1.-" evidence="12"/>
<dbReference type="NCBIfam" id="NF003956">
    <property type="entry name" value="PRK05454.1-3"/>
    <property type="match status" value="1"/>
</dbReference>
<evidence type="ECO:0000313" key="15">
    <source>
        <dbReference type="Proteomes" id="UP001387215"/>
    </source>
</evidence>
<evidence type="ECO:0000256" key="12">
    <source>
        <dbReference type="HAMAP-Rule" id="MF_01072"/>
    </source>
</evidence>
<organism evidence="14 15">
    <name type="scientific">Lysobacter firmicutimachus</name>
    <dbReference type="NCBI Taxonomy" id="1792846"/>
    <lineage>
        <taxon>Bacteria</taxon>
        <taxon>Pseudomonadati</taxon>
        <taxon>Pseudomonadota</taxon>
        <taxon>Gammaproteobacteria</taxon>
        <taxon>Lysobacterales</taxon>
        <taxon>Lysobacteraceae</taxon>
        <taxon>Lysobacter</taxon>
    </lineage>
</organism>
<dbReference type="SUPFAM" id="SSF53448">
    <property type="entry name" value="Nucleotide-diphospho-sugar transferases"/>
    <property type="match status" value="1"/>
</dbReference>
<feature type="transmembrane region" description="Helical" evidence="12">
    <location>
        <begin position="576"/>
        <end position="596"/>
    </location>
</feature>
<keyword evidence="15" id="KW-1185">Reference proteome</keyword>
<dbReference type="InterPro" id="IPR050321">
    <property type="entry name" value="Glycosyltr_2/OpgH_subfam"/>
</dbReference>
<evidence type="ECO:0000256" key="6">
    <source>
        <dbReference type="ARBA" id="ARBA00022519"/>
    </source>
</evidence>
<feature type="domain" description="Glycosyltransferase 2-like" evidence="13">
    <location>
        <begin position="233"/>
        <end position="437"/>
    </location>
</feature>
<evidence type="ECO:0000256" key="10">
    <source>
        <dbReference type="ARBA" id="ARBA00022989"/>
    </source>
</evidence>
<evidence type="ECO:0000256" key="11">
    <source>
        <dbReference type="ARBA" id="ARBA00023136"/>
    </source>
</evidence>
<evidence type="ECO:0000313" key="14">
    <source>
        <dbReference type="EMBL" id="MEI2454535.1"/>
    </source>
</evidence>
<evidence type="ECO:0000256" key="2">
    <source>
        <dbReference type="ARBA" id="ARBA00005001"/>
    </source>
</evidence>
<dbReference type="Gene3D" id="3.90.550.10">
    <property type="entry name" value="Spore Coat Polysaccharide Biosynthesis Protein SpsA, Chain A"/>
    <property type="match status" value="1"/>
</dbReference>
<dbReference type="CDD" id="cd04191">
    <property type="entry name" value="Glucan_BSP_MdoH"/>
    <property type="match status" value="1"/>
</dbReference>
<reference evidence="14 15" key="1">
    <citation type="submission" date="2024-02" db="EMBL/GenBank/DDBJ databases">
        <title>Lysobacter Genome Sequencing and Mining.</title>
        <authorList>
            <person name="Bierman J."/>
            <person name="Walker M.C."/>
        </authorList>
    </citation>
    <scope>NUCLEOTIDE SEQUENCE [LARGE SCALE GENOMIC DNA]</scope>
    <source>
        <strain evidence="14 15">PB6250</strain>
    </source>
</reference>
<keyword evidence="8 12" id="KW-0808">Transferase</keyword>
<gene>
    <name evidence="14" type="primary">mdoH</name>
    <name evidence="12" type="synonym">opgH</name>
    <name evidence="14" type="ORF">V2J18_07565</name>
</gene>
<dbReference type="InterPro" id="IPR023725">
    <property type="entry name" value="Glucans_biosynth_gluTrFase_H"/>
</dbReference>
<evidence type="ECO:0000256" key="3">
    <source>
        <dbReference type="ARBA" id="ARBA00009337"/>
    </source>
</evidence>
<evidence type="ECO:0000256" key="8">
    <source>
        <dbReference type="ARBA" id="ARBA00022679"/>
    </source>
</evidence>
<dbReference type="EMBL" id="JBANDL010000002">
    <property type="protein sequence ID" value="MEI2454535.1"/>
    <property type="molecule type" value="Genomic_DNA"/>
</dbReference>
<keyword evidence="5 12" id="KW-1003">Cell membrane</keyword>
<keyword evidence="6" id="KW-0997">Cell inner membrane</keyword>
<comment type="caution">
    <text evidence="14">The sequence shown here is derived from an EMBL/GenBank/DDBJ whole genome shotgun (WGS) entry which is preliminary data.</text>
</comment>
<evidence type="ECO:0000256" key="5">
    <source>
        <dbReference type="ARBA" id="ARBA00022475"/>
    </source>
</evidence>
<evidence type="ECO:0000256" key="4">
    <source>
        <dbReference type="ARBA" id="ARBA00020585"/>
    </source>
</evidence>
<dbReference type="RefSeq" id="WP_336131446.1">
    <property type="nucleotide sequence ID" value="NZ_JBANDL010000002.1"/>
</dbReference>
<evidence type="ECO:0000256" key="7">
    <source>
        <dbReference type="ARBA" id="ARBA00022676"/>
    </source>
</evidence>
<dbReference type="InterPro" id="IPR001173">
    <property type="entry name" value="Glyco_trans_2-like"/>
</dbReference>
<dbReference type="PANTHER" id="PTHR43867">
    <property type="entry name" value="CELLULOSE SYNTHASE CATALYTIC SUBUNIT A [UDP-FORMING]"/>
    <property type="match status" value="1"/>
</dbReference>
<evidence type="ECO:0000259" key="13">
    <source>
        <dbReference type="Pfam" id="PF13632"/>
    </source>
</evidence>
<accession>A0ABU8D252</accession>
<feature type="transmembrane region" description="Helical" evidence="12">
    <location>
        <begin position="53"/>
        <end position="75"/>
    </location>
</feature>
<dbReference type="NCBIfam" id="NF003958">
    <property type="entry name" value="PRK05454.2-1"/>
    <property type="match status" value="1"/>
</dbReference>
<dbReference type="HAMAP" id="MF_01072">
    <property type="entry name" value="MdoH_OpgH"/>
    <property type="match status" value="1"/>
</dbReference>
<feature type="transmembrane region" description="Helical" evidence="12">
    <location>
        <begin position="459"/>
        <end position="481"/>
    </location>
</feature>
<feature type="transmembrane region" description="Helical" evidence="12">
    <location>
        <begin position="404"/>
        <end position="427"/>
    </location>
</feature>
<comment type="similarity">
    <text evidence="3 12">Belongs to the glycosyltransferase 2 family. OpgH subfamily.</text>
</comment>
<comment type="pathway">
    <text evidence="2 12">Glycan metabolism; osmoregulated periplasmic glucan (OPG) biosynthesis.</text>
</comment>
<sequence>MNPTAPLHRPSSTPYEALPPESPLAMPVQSLSAGALSRAPLPTLPSAMGWRRLYVIGGAALLTLIAAYQILRVLYVGGLNLLEGVLLLLFVFLFAWIALAFTSALAGFVLILSRRRWRLGLKQGGELPALGERTALLAPTYNEDPERLMAGLQAIYESVAATGQLDKFDFFILSDSTKEPIRQAEIRAFQALRERTGGQARIFYRRRKNNAERKAGNIAEWVRRFGAAYPHMLILDADSLMTGEVIVKLSGAMEQHPDVALIQTLPMIVNGQTLFARMQQFAGRVYGPVIAYGIAWWHGAESNYWGHNAIIRTRAFADHAGLPELRGRRPFGGTVLSHDFVEAALMRRGGWALHMVPGLVGSYEEGPPSLTDMLVRDRRWCQGNLQHTAVLPARGLHWINRLHLLIGIGHYFTAPMWAMLMLIGLAIPLDHAGFFNWDSVRLPGFSPSDYWRDQDPDRVLWVFVATMAVLLAPKFMAYLALLTDPDTRRGCGGAVRAFVSMIFETLLAALMAPITMYVQSRGVAEVLAGKDSGWESQRRDDGSLPLSGLVRSYGGLSLLGLLIGSMAYVISPPLAAWMSPVILGLIVSIPVVAFTSSRGPGQFLRKLGIFRIPEEVTPPPVLVRARQLRAEAAQRSAQQASAAPVAQK</sequence>
<evidence type="ECO:0000256" key="9">
    <source>
        <dbReference type="ARBA" id="ARBA00022692"/>
    </source>
</evidence>
<dbReference type="Pfam" id="PF13632">
    <property type="entry name" value="Glyco_trans_2_3"/>
    <property type="match status" value="1"/>
</dbReference>
<dbReference type="GO" id="GO:0016757">
    <property type="term" value="F:glycosyltransferase activity"/>
    <property type="evidence" value="ECO:0007669"/>
    <property type="project" value="UniProtKB-KW"/>
</dbReference>
<protein>
    <recommendedName>
        <fullName evidence="4 12">Glucans biosynthesis glucosyltransferase H</fullName>
        <ecNumber evidence="12">2.4.1.-</ecNumber>
    </recommendedName>
</protein>
<proteinExistence type="inferred from homology"/>